<evidence type="ECO:0000313" key="1">
    <source>
        <dbReference type="EMBL" id="CAI9158164.1"/>
    </source>
</evidence>
<dbReference type="EMBL" id="OX459952">
    <property type="protein sequence ID" value="CAI9158164.1"/>
    <property type="molecule type" value="Genomic_DNA"/>
</dbReference>
<keyword evidence="2" id="KW-1185">Reference proteome</keyword>
<reference evidence="1" key="1">
    <citation type="submission" date="2023-04" db="EMBL/GenBank/DDBJ databases">
        <authorList>
            <consortium name="ELIXIR-Norway"/>
        </authorList>
    </citation>
    <scope>NUCLEOTIDE SEQUENCE [LARGE SCALE GENOMIC DNA]</scope>
</reference>
<gene>
    <name evidence="1" type="ORF">MRATA1EN1_LOCUS7126</name>
</gene>
<accession>A0ABN8Y9D3</accession>
<proteinExistence type="predicted"/>
<organism evidence="1 2">
    <name type="scientific">Rangifer tarandus platyrhynchus</name>
    <name type="common">Svalbard reindeer</name>
    <dbReference type="NCBI Taxonomy" id="3082113"/>
    <lineage>
        <taxon>Eukaryota</taxon>
        <taxon>Metazoa</taxon>
        <taxon>Chordata</taxon>
        <taxon>Craniata</taxon>
        <taxon>Vertebrata</taxon>
        <taxon>Euteleostomi</taxon>
        <taxon>Mammalia</taxon>
        <taxon>Eutheria</taxon>
        <taxon>Laurasiatheria</taxon>
        <taxon>Artiodactyla</taxon>
        <taxon>Ruminantia</taxon>
        <taxon>Pecora</taxon>
        <taxon>Cervidae</taxon>
        <taxon>Odocoileinae</taxon>
        <taxon>Rangifer</taxon>
    </lineage>
</organism>
<sequence>MERQSYKACLMSVNSVSWSSPFSRAESDVKTSTQRATDISFPPGLLAKERYSYGQPVCAGLGLSCIKSSWQSIFAKRFVIVEWKIPGSLWYGRGSGRWRAVTVTHPSPLLTRLDARIPEQSDQKTGLALGSQELRSGRWVMRGGLI</sequence>
<evidence type="ECO:0000313" key="2">
    <source>
        <dbReference type="Proteomes" id="UP001176941"/>
    </source>
</evidence>
<dbReference type="Proteomes" id="UP001176941">
    <property type="component" value="Chromosome 16"/>
</dbReference>
<name>A0ABN8Y9D3_RANTA</name>
<protein>
    <submittedName>
        <fullName evidence="1">Uncharacterized protein</fullName>
    </submittedName>
</protein>